<dbReference type="OrthoDB" id="8420502at2"/>
<evidence type="ECO:0000313" key="2">
    <source>
        <dbReference type="EMBL" id="SCB11143.1"/>
    </source>
</evidence>
<organism evidence="2 3">
    <name type="scientific">Rhizobium lusitanum</name>
    <dbReference type="NCBI Taxonomy" id="293958"/>
    <lineage>
        <taxon>Bacteria</taxon>
        <taxon>Pseudomonadati</taxon>
        <taxon>Pseudomonadota</taxon>
        <taxon>Alphaproteobacteria</taxon>
        <taxon>Hyphomicrobiales</taxon>
        <taxon>Rhizobiaceae</taxon>
        <taxon>Rhizobium/Agrobacterium group</taxon>
        <taxon>Rhizobium</taxon>
    </lineage>
</organism>
<accession>A0A1C3U6P2</accession>
<proteinExistence type="predicted"/>
<protein>
    <recommendedName>
        <fullName evidence="1">YjiS-like domain-containing protein</fullName>
    </recommendedName>
</protein>
<dbReference type="EMBL" id="FMAF01000001">
    <property type="protein sequence ID" value="SCB11143.1"/>
    <property type="molecule type" value="Genomic_DNA"/>
</dbReference>
<evidence type="ECO:0000259" key="1">
    <source>
        <dbReference type="Pfam" id="PF06568"/>
    </source>
</evidence>
<dbReference type="Proteomes" id="UP000199205">
    <property type="component" value="Unassembled WGS sequence"/>
</dbReference>
<dbReference type="RefSeq" id="WP_037198959.1">
    <property type="nucleotide sequence ID" value="NZ_FMAF01000001.1"/>
</dbReference>
<reference evidence="2 3" key="1">
    <citation type="submission" date="2016-08" db="EMBL/GenBank/DDBJ databases">
        <authorList>
            <person name="Seilhamer J.J."/>
        </authorList>
    </citation>
    <scope>NUCLEOTIDE SEQUENCE [LARGE SCALE GENOMIC DNA]</scope>
    <source>
        <strain evidence="2 3">P1-7</strain>
    </source>
</reference>
<gene>
    <name evidence="2" type="ORF">GA0061101_101605</name>
</gene>
<evidence type="ECO:0000313" key="3">
    <source>
        <dbReference type="Proteomes" id="UP000199205"/>
    </source>
</evidence>
<sequence length="99" mass="11372">MRTTDRTLHLGPATRSLPLTARLMLAFANVASGWRAIRNRREIHYLNELNDSQLKDIGLTRQDLDAALITSTFFEDPSSHLTNSARRRTRLSAFRSFRD</sequence>
<dbReference type="AlphaFoldDB" id="A0A1C3U6P2"/>
<dbReference type="InterPro" id="IPR009506">
    <property type="entry name" value="YjiS-like"/>
</dbReference>
<feature type="domain" description="YjiS-like" evidence="1">
    <location>
        <begin position="33"/>
        <end position="64"/>
    </location>
</feature>
<name>A0A1C3U6P2_9HYPH</name>
<dbReference type="Pfam" id="PF06568">
    <property type="entry name" value="YjiS-like"/>
    <property type="match status" value="1"/>
</dbReference>